<dbReference type="PANTHER" id="PTHR34301:SF8">
    <property type="entry name" value="ATPASE DOMAIN-CONTAINING PROTEIN"/>
    <property type="match status" value="1"/>
</dbReference>
<dbReference type="KEGG" id="cuh:BJN34_29215"/>
<dbReference type="AlphaFoldDB" id="A0A1U9UZE5"/>
<dbReference type="RefSeq" id="WP_078200270.1">
    <property type="nucleotide sequence ID" value="NZ_CP017758.1"/>
</dbReference>
<protein>
    <recommendedName>
        <fullName evidence="3">ATP-binding protein</fullName>
    </recommendedName>
</protein>
<dbReference type="Proteomes" id="UP000189627">
    <property type="component" value="Chromosome 2"/>
</dbReference>
<dbReference type="Gene3D" id="3.40.50.300">
    <property type="entry name" value="P-loop containing nucleotide triphosphate hydrolases"/>
    <property type="match status" value="1"/>
</dbReference>
<evidence type="ECO:0000313" key="1">
    <source>
        <dbReference type="EMBL" id="AQV97949.1"/>
    </source>
</evidence>
<reference evidence="2" key="1">
    <citation type="submission" date="2017-02" db="EMBL/GenBank/DDBJ databases">
        <title>Complete genome sequence of Cupriavidus necator strain NH9, a 3-chlorobenzoate degrader.</title>
        <authorList>
            <person name="Moriuchi R."/>
            <person name="Dohra H."/>
            <person name="Ogawa N."/>
        </authorList>
    </citation>
    <scope>NUCLEOTIDE SEQUENCE [LARGE SCALE GENOMIC DNA]</scope>
    <source>
        <strain evidence="2">NH9</strain>
    </source>
</reference>
<sequence length="386" mass="41840">MSEPSAASERYTFRRPALAASFCAALAGEGIQDARSGLFLAAPRRVGKSTFLREDLLPAAGQRGWVTVYVDLWSNKAHDPGELIADAIKHKIADHAGVVSKAAKAVGLTRVSVMGTLGLDLTTTGLPAGVTLTQILEALHKAARKPVLLIVDEAQHALSTEKGVEAMFGLKAARDAMNVSGKAPDVMLVFTGSSRDKLAHLVMNSRMPFYGSQVTPFPLLDRNFTDEFTRSVNRALAAGNQFEPDAVYEAFVSVGHRPEMLRHLIGTIALANESPSLSSRLKDDATLVQERLWHDVESDFASLSPLQQAVIRVMAGKDGRFSPFGESTMSAYKALVPDHVSISAGTVQNAIDALREREIVWKESRGSYEIEDQAWLSWLRAKGLTS</sequence>
<organism evidence="1 2">
    <name type="scientific">Cupriavidus necator</name>
    <name type="common">Alcaligenes eutrophus</name>
    <name type="synonym">Ralstonia eutropha</name>
    <dbReference type="NCBI Taxonomy" id="106590"/>
    <lineage>
        <taxon>Bacteria</taxon>
        <taxon>Pseudomonadati</taxon>
        <taxon>Pseudomonadota</taxon>
        <taxon>Betaproteobacteria</taxon>
        <taxon>Burkholderiales</taxon>
        <taxon>Burkholderiaceae</taxon>
        <taxon>Cupriavidus</taxon>
    </lineage>
</organism>
<dbReference type="InterPro" id="IPR027417">
    <property type="entry name" value="P-loop_NTPase"/>
</dbReference>
<dbReference type="SUPFAM" id="SSF52540">
    <property type="entry name" value="P-loop containing nucleoside triphosphate hydrolases"/>
    <property type="match status" value="1"/>
</dbReference>
<dbReference type="EMBL" id="CP017758">
    <property type="protein sequence ID" value="AQV97949.1"/>
    <property type="molecule type" value="Genomic_DNA"/>
</dbReference>
<evidence type="ECO:0000313" key="2">
    <source>
        <dbReference type="Proteomes" id="UP000189627"/>
    </source>
</evidence>
<gene>
    <name evidence="1" type="ORF">BJN34_29215</name>
</gene>
<proteinExistence type="predicted"/>
<accession>A0A1U9UZE5</accession>
<evidence type="ECO:0008006" key="3">
    <source>
        <dbReference type="Google" id="ProtNLM"/>
    </source>
</evidence>
<dbReference type="PANTHER" id="PTHR34301">
    <property type="entry name" value="DNA-BINDING PROTEIN-RELATED"/>
    <property type="match status" value="1"/>
</dbReference>
<name>A0A1U9UZE5_CUPNE</name>